<evidence type="ECO:0000256" key="3">
    <source>
        <dbReference type="ARBA" id="ARBA00022741"/>
    </source>
</evidence>
<evidence type="ECO:0000256" key="9">
    <source>
        <dbReference type="SAM" id="Phobius"/>
    </source>
</evidence>
<dbReference type="Pfam" id="PF00690">
    <property type="entry name" value="Cation_ATPase_N"/>
    <property type="match status" value="1"/>
</dbReference>
<feature type="transmembrane region" description="Helical" evidence="9">
    <location>
        <begin position="311"/>
        <end position="334"/>
    </location>
</feature>
<dbReference type="GO" id="GO:0016887">
    <property type="term" value="F:ATP hydrolysis activity"/>
    <property type="evidence" value="ECO:0007669"/>
    <property type="project" value="InterPro"/>
</dbReference>
<dbReference type="InterPro" id="IPR044492">
    <property type="entry name" value="P_typ_ATPase_HD_dom"/>
</dbReference>
<dbReference type="Pfam" id="PF13246">
    <property type="entry name" value="Cation_ATPase"/>
    <property type="match status" value="1"/>
</dbReference>
<protein>
    <submittedName>
        <fullName evidence="11">Putative calcium motive P-type ATPase</fullName>
        <ecNumber evidence="11">3.6.3.-</ecNumber>
    </submittedName>
</protein>
<keyword evidence="3" id="KW-0547">Nucleotide-binding</keyword>
<dbReference type="Gene3D" id="3.40.1110.10">
    <property type="entry name" value="Calcium-transporting ATPase, cytoplasmic domain N"/>
    <property type="match status" value="1"/>
</dbReference>
<evidence type="ECO:0000256" key="2">
    <source>
        <dbReference type="ARBA" id="ARBA00022692"/>
    </source>
</evidence>
<keyword evidence="4" id="KW-0067">ATP-binding</keyword>
<dbReference type="Pfam" id="PF00122">
    <property type="entry name" value="E1-E2_ATPase"/>
    <property type="match status" value="1"/>
</dbReference>
<feature type="transmembrane region" description="Helical" evidence="9">
    <location>
        <begin position="93"/>
        <end position="111"/>
    </location>
</feature>
<gene>
    <name evidence="11" type="ORF">TVY486_0907640</name>
</gene>
<dbReference type="InterPro" id="IPR023298">
    <property type="entry name" value="ATPase_P-typ_TM_dom_sf"/>
</dbReference>
<dbReference type="SFLD" id="SFLDG00002">
    <property type="entry name" value="C1.7:_P-type_atpase_like"/>
    <property type="match status" value="1"/>
</dbReference>
<evidence type="ECO:0000313" key="11">
    <source>
        <dbReference type="EMBL" id="CCC50943.1"/>
    </source>
</evidence>
<dbReference type="Gene3D" id="3.40.50.1000">
    <property type="entry name" value="HAD superfamily/HAD-like"/>
    <property type="match status" value="1"/>
</dbReference>
<keyword evidence="7 9" id="KW-0472">Membrane</keyword>
<sequence>MAGDKEMVSKEPVGDLGDYHSQTGGKSPVPNTYCPGHRWWTFDIPTTLSLVQLEDASVGVSGADVERRGAELGNNKIPLKGGPSALWIFVRQFLNSITLILTIVVVVSGYFQDWAEFGVVLFLIFFNAILGFYQEYSAERSLQNLKQMTAGVPKFFVTGLCKSFYDRGGCRGDVVIFEQGSPVPADCRIIEHSGMEVDEALLTGEAVPVMKHFNEIHDPEGLCALGDRKNLVYRSTTITQGRGKAVVVAAGIHSEMGKLAARLTDSSGTERTALMKKLDLMMYILFGICLLLALVVFAANNFVFQHTTLSYAMAVAVAILPESLVAVITVSMTVSVRNMAKQKCVVRKLAVLEVLGNVTDICSDKTGTLTENKMVVKKVLVGINEEFIVTGAPYERYGTFVRGEQSEHVNMMEEYEKNKLLYEFMRCAALCSTTSLHVDSKDADLLQGSGNPTEVAIQVLAWKADVPRERLENEGLECVAEYPFDSTVKRMSTAWYNSKNGELLFCTKGAPERVLELCDNKMTESGKLISLTAADREELGKKVTDLASQGLRTICFATRPITEKEFPVPEDETFLAVHKRDKIELGLTFLGIVGIYDPPRPESRPSVVACQHAGIVVRMLTGDHAVTAGSIATMLNIISESDRKDPLKVLTGPEFDRVDMDVIEGWDDLPLVVGRCSPDSKVKMIDCLHKRGRTVAMTGDGFNDSPSIKISDVGCAMGSGTDVTKGVADLIITDDNFATIVKAVTEGRRISQNIRKFVLHLLSGNVAEVIALICGLPIRHEDKALFVLSPVEILWLNLCTSAPPAMGLSVDAASADVLLVPPNTGGLFTFELVTDFLVYGFWLGALALGAFVFIIYHVDGGPKGMRCNEREAEGCEAVWQARGTAFGIMYFGLLVHSYTVRHPRLSIIFMKWFDNHWIYGSVIGCSILFFPITYVPSIARWIFVHHHLTWHWGPLVLLVVLFVILCELHKVFKNIFFPVAKITVARMEEEEYRRFAVLNPDDRGVETIAEDQLRQSFASHAGSVASTCGRNRGRFGSRGARSVR</sequence>
<feature type="transmembrane region" description="Helical" evidence="9">
    <location>
        <begin position="280"/>
        <end position="299"/>
    </location>
</feature>
<dbReference type="SUPFAM" id="SSF81653">
    <property type="entry name" value="Calcium ATPase, transduction domain A"/>
    <property type="match status" value="1"/>
</dbReference>
<dbReference type="Pfam" id="PF00689">
    <property type="entry name" value="Cation_ATPase_C"/>
    <property type="match status" value="1"/>
</dbReference>
<proteinExistence type="predicted"/>
<dbReference type="PANTHER" id="PTHR42861">
    <property type="entry name" value="CALCIUM-TRANSPORTING ATPASE"/>
    <property type="match status" value="1"/>
</dbReference>
<dbReference type="InterPro" id="IPR059000">
    <property type="entry name" value="ATPase_P-type_domA"/>
</dbReference>
<dbReference type="PRINTS" id="PR00119">
    <property type="entry name" value="CATATPASE"/>
</dbReference>
<dbReference type="SUPFAM" id="SSF81665">
    <property type="entry name" value="Calcium ATPase, transmembrane domain M"/>
    <property type="match status" value="1"/>
</dbReference>
<keyword evidence="2 9" id="KW-0812">Transmembrane</keyword>
<dbReference type="SUPFAM" id="SSF81660">
    <property type="entry name" value="Metal cation-transporting ATPase, ATP-binding domain N"/>
    <property type="match status" value="1"/>
</dbReference>
<feature type="transmembrane region" description="Helical" evidence="9">
    <location>
        <begin position="836"/>
        <end position="856"/>
    </location>
</feature>
<dbReference type="SMART" id="SM00831">
    <property type="entry name" value="Cation_ATPase_N"/>
    <property type="match status" value="1"/>
</dbReference>
<reference evidence="11" key="1">
    <citation type="journal article" date="2012" name="Proc. Natl. Acad. Sci. U.S.A.">
        <title>Antigenic diversity is generated by distinct evolutionary mechanisms in African trypanosome species.</title>
        <authorList>
            <person name="Jackson A.P."/>
            <person name="Berry A."/>
            <person name="Aslett M."/>
            <person name="Allison H.C."/>
            <person name="Burton P."/>
            <person name="Vavrova-Anderson J."/>
            <person name="Brown R."/>
            <person name="Browne H."/>
            <person name="Corton N."/>
            <person name="Hauser H."/>
            <person name="Gamble J."/>
            <person name="Gilderthorp R."/>
            <person name="Marcello L."/>
            <person name="McQuillan J."/>
            <person name="Otto T.D."/>
            <person name="Quail M.A."/>
            <person name="Sanders M.J."/>
            <person name="van Tonder A."/>
            <person name="Ginger M.L."/>
            <person name="Field M.C."/>
            <person name="Barry J.D."/>
            <person name="Hertz-Fowler C."/>
            <person name="Berriman M."/>
        </authorList>
    </citation>
    <scope>NUCLEOTIDE SEQUENCE</scope>
    <source>
        <strain evidence="11">Y486</strain>
    </source>
</reference>
<feature type="transmembrane region" description="Helical" evidence="9">
    <location>
        <begin position="117"/>
        <end position="136"/>
    </location>
</feature>
<evidence type="ECO:0000259" key="10">
    <source>
        <dbReference type="SMART" id="SM00831"/>
    </source>
</evidence>
<keyword evidence="6 9" id="KW-1133">Transmembrane helix</keyword>
<dbReference type="SFLD" id="SFLDF00027">
    <property type="entry name" value="p-type_atpase"/>
    <property type="match status" value="1"/>
</dbReference>
<dbReference type="PROSITE" id="PS00154">
    <property type="entry name" value="ATPASE_E1_E2"/>
    <property type="match status" value="1"/>
</dbReference>
<dbReference type="InterPro" id="IPR004014">
    <property type="entry name" value="ATPase_P-typ_cation-transptr_N"/>
</dbReference>
<name>G0U3T4_TRYVY</name>
<feature type="region of interest" description="Disordered" evidence="8">
    <location>
        <begin position="1"/>
        <end position="24"/>
    </location>
</feature>
<dbReference type="InterPro" id="IPR001757">
    <property type="entry name" value="P_typ_ATPase"/>
</dbReference>
<dbReference type="Pfam" id="PF08282">
    <property type="entry name" value="Hydrolase_3"/>
    <property type="match status" value="1"/>
</dbReference>
<dbReference type="InterPro" id="IPR036412">
    <property type="entry name" value="HAD-like_sf"/>
</dbReference>
<feature type="transmembrane region" description="Helical" evidence="9">
    <location>
        <begin position="757"/>
        <end position="778"/>
    </location>
</feature>
<dbReference type="InterPro" id="IPR023214">
    <property type="entry name" value="HAD_sf"/>
</dbReference>
<feature type="transmembrane region" description="Helical" evidence="9">
    <location>
        <begin position="949"/>
        <end position="968"/>
    </location>
</feature>
<dbReference type="Gene3D" id="2.70.150.10">
    <property type="entry name" value="Calcium-transporting ATPase, cytoplasmic transduction domain A"/>
    <property type="match status" value="1"/>
</dbReference>
<dbReference type="SFLD" id="SFLDS00003">
    <property type="entry name" value="Haloacid_Dehalogenase"/>
    <property type="match status" value="1"/>
</dbReference>
<dbReference type="Gene3D" id="1.20.1110.10">
    <property type="entry name" value="Calcium-transporting ATPase, transmembrane domain"/>
    <property type="match status" value="1"/>
</dbReference>
<dbReference type="InterPro" id="IPR023299">
    <property type="entry name" value="ATPase_P-typ_cyto_dom_N"/>
</dbReference>
<feature type="domain" description="Cation-transporting P-type ATPase N-terminal" evidence="10">
    <location>
        <begin position="38"/>
        <end position="113"/>
    </location>
</feature>
<dbReference type="NCBIfam" id="TIGR01494">
    <property type="entry name" value="ATPase_P-type"/>
    <property type="match status" value="2"/>
</dbReference>
<dbReference type="GO" id="GO:0005524">
    <property type="term" value="F:ATP binding"/>
    <property type="evidence" value="ECO:0007669"/>
    <property type="project" value="UniProtKB-KW"/>
</dbReference>
<evidence type="ECO:0000256" key="7">
    <source>
        <dbReference type="ARBA" id="ARBA00023136"/>
    </source>
</evidence>
<feature type="compositionally biased region" description="Basic and acidic residues" evidence="8">
    <location>
        <begin position="1"/>
        <end position="13"/>
    </location>
</feature>
<organism evidence="11">
    <name type="scientific">Trypanosoma vivax (strain Y486)</name>
    <dbReference type="NCBI Taxonomy" id="1055687"/>
    <lineage>
        <taxon>Eukaryota</taxon>
        <taxon>Discoba</taxon>
        <taxon>Euglenozoa</taxon>
        <taxon>Kinetoplastea</taxon>
        <taxon>Metakinetoplastina</taxon>
        <taxon>Trypanosomatida</taxon>
        <taxon>Trypanosomatidae</taxon>
        <taxon>Trypanosoma</taxon>
        <taxon>Duttonella</taxon>
    </lineage>
</organism>
<comment type="subcellular location">
    <subcellularLocation>
        <location evidence="1">Membrane</location>
        <topology evidence="1">Multi-pass membrane protein</topology>
    </subcellularLocation>
</comment>
<dbReference type="SUPFAM" id="SSF56784">
    <property type="entry name" value="HAD-like"/>
    <property type="match status" value="1"/>
</dbReference>
<dbReference type="FunFam" id="3.40.1110.10:FF:000123">
    <property type="entry name" value="Calcium motive P-type ATPase, putative"/>
    <property type="match status" value="1"/>
</dbReference>
<dbReference type="InterPro" id="IPR006068">
    <property type="entry name" value="ATPase_P-typ_cation-transptr_C"/>
</dbReference>
<dbReference type="InterPro" id="IPR008250">
    <property type="entry name" value="ATPase_P-typ_transduc_dom_A_sf"/>
</dbReference>
<evidence type="ECO:0000256" key="1">
    <source>
        <dbReference type="ARBA" id="ARBA00004141"/>
    </source>
</evidence>
<keyword evidence="5" id="KW-1278">Translocase</keyword>
<dbReference type="EC" id="3.6.3.-" evidence="11"/>
<feature type="transmembrane region" description="Helical" evidence="9">
    <location>
        <begin position="917"/>
        <end position="943"/>
    </location>
</feature>
<evidence type="ECO:0000256" key="6">
    <source>
        <dbReference type="ARBA" id="ARBA00022989"/>
    </source>
</evidence>
<dbReference type="InterPro" id="IPR018303">
    <property type="entry name" value="ATPase_P-typ_P_site"/>
</dbReference>
<evidence type="ECO:0000256" key="4">
    <source>
        <dbReference type="ARBA" id="ARBA00022840"/>
    </source>
</evidence>
<evidence type="ECO:0000256" key="5">
    <source>
        <dbReference type="ARBA" id="ARBA00022967"/>
    </source>
</evidence>
<keyword evidence="11" id="KW-0378">Hydrolase</keyword>
<dbReference type="EMBL" id="HE573025">
    <property type="protein sequence ID" value="CCC50943.1"/>
    <property type="molecule type" value="Genomic_DNA"/>
</dbReference>
<accession>G0U3T4</accession>
<evidence type="ECO:0000256" key="8">
    <source>
        <dbReference type="SAM" id="MobiDB-lite"/>
    </source>
</evidence>
<dbReference type="GO" id="GO:0016020">
    <property type="term" value="C:membrane"/>
    <property type="evidence" value="ECO:0007669"/>
    <property type="project" value="UniProtKB-SubCell"/>
</dbReference>
<dbReference type="AlphaFoldDB" id="G0U3T4"/>